<evidence type="ECO:0000313" key="4">
    <source>
        <dbReference type="Proteomes" id="UP000267187"/>
    </source>
</evidence>
<feature type="domain" description="Cadherin-like" evidence="2">
    <location>
        <begin position="25"/>
        <end position="117"/>
    </location>
</feature>
<evidence type="ECO:0000256" key="1">
    <source>
        <dbReference type="SAM" id="MobiDB-lite"/>
    </source>
</evidence>
<dbReference type="NCBIfam" id="NF012211">
    <property type="entry name" value="tand_rpt_95"/>
    <property type="match status" value="4"/>
</dbReference>
<comment type="caution">
    <text evidence="3">The sequence shown here is derived from an EMBL/GenBank/DDBJ whole genome shotgun (WGS) entry which is preliminary data.</text>
</comment>
<feature type="domain" description="Cadherin-like" evidence="2">
    <location>
        <begin position="318"/>
        <end position="411"/>
    </location>
</feature>
<evidence type="ECO:0000259" key="2">
    <source>
        <dbReference type="Pfam" id="PF17892"/>
    </source>
</evidence>
<feature type="non-terminal residue" evidence="3">
    <location>
        <position position="1"/>
    </location>
</feature>
<dbReference type="Gene3D" id="2.60.40.2810">
    <property type="match status" value="1"/>
</dbReference>
<evidence type="ECO:0000313" key="3">
    <source>
        <dbReference type="EMBL" id="RMA80298.1"/>
    </source>
</evidence>
<dbReference type="InterPro" id="IPR041690">
    <property type="entry name" value="Cadherin_5"/>
</dbReference>
<dbReference type="AlphaFoldDB" id="A0A3M0ABZ0"/>
<dbReference type="Pfam" id="PF17892">
    <property type="entry name" value="Cadherin_5"/>
    <property type="match status" value="4"/>
</dbReference>
<feature type="domain" description="Cadherin-like" evidence="2">
    <location>
        <begin position="218"/>
        <end position="314"/>
    </location>
</feature>
<dbReference type="RefSeq" id="WP_121876971.1">
    <property type="nucleotide sequence ID" value="NZ_REFJ01000003.1"/>
</dbReference>
<organism evidence="3 4">
    <name type="scientific">Umboniibacter marinipuniceus</name>
    <dbReference type="NCBI Taxonomy" id="569599"/>
    <lineage>
        <taxon>Bacteria</taxon>
        <taxon>Pseudomonadati</taxon>
        <taxon>Pseudomonadota</taxon>
        <taxon>Gammaproteobacteria</taxon>
        <taxon>Cellvibrionales</taxon>
        <taxon>Cellvibrionaceae</taxon>
        <taxon>Umboniibacter</taxon>
    </lineage>
</organism>
<reference evidence="3 4" key="1">
    <citation type="submission" date="2018-10" db="EMBL/GenBank/DDBJ databases">
        <title>Genomic Encyclopedia of Type Strains, Phase IV (KMG-IV): sequencing the most valuable type-strain genomes for metagenomic binning, comparative biology and taxonomic classification.</title>
        <authorList>
            <person name="Goeker M."/>
        </authorList>
    </citation>
    <scope>NUCLEOTIDE SEQUENCE [LARGE SCALE GENOMIC DNA]</scope>
    <source>
        <strain evidence="3 4">DSM 25080</strain>
    </source>
</reference>
<sequence>DLSFDVSDGTETVSSGVDLTVNPINDVAVVSDAAYTVSEDGTLTITDAALLANASDIDGDSLSIDNVSYTGIDGVLTNNGDGTHTFAPNENFNGDLSLSYGVSDGSAVTTAEIAVSVTEVNDAPIAGATSYTVDEDGSITFSDAQLLANSSDVDGSVAVHALFYIGNDGVLEINNADGLYTFTPNENFNGELSIEVQVIDDEGLISSTSATLDVVAINDAPTVESTTTTSFVADEDGSLMLSTAELLAAASASDVEGDTLSVSLVSVASGGGTVIDNGDGTFSYFAEADANGLVELTYSVSDGSATTEAQAVIQLNAVNDAPVVTAPIDLHSETNEVITLTLDELIGNAGDVDGDSLSVANFQATNAIVTDNGDGSYSVIPDTDFQGVANITYDVSDGTTTATGQLNLTVEATVDDSVDLTAAPGDLLAISIPDALSSNADLATVTLDNLPEGATVLNGIENLDGSVTISGNLDQAIQVDLGDSFEGQASISVTGFDSNDTAIDNGHTDIVVEIDSSYAFSDGAGGSQEALVEYDGNSDAGDWTNYQGDSSVDPLADGSTDEGLGGTDPSSGADTLPDEGYGG</sequence>
<feature type="domain" description="Cadherin-like" evidence="2">
    <location>
        <begin position="120"/>
        <end position="214"/>
    </location>
</feature>
<proteinExistence type="predicted"/>
<protein>
    <recommendedName>
        <fullName evidence="2">Cadherin-like domain-containing protein</fullName>
    </recommendedName>
</protein>
<gene>
    <name evidence="3" type="ORF">DFR27_1664</name>
</gene>
<dbReference type="OrthoDB" id="5242130at2"/>
<feature type="region of interest" description="Disordered" evidence="1">
    <location>
        <begin position="534"/>
        <end position="583"/>
    </location>
</feature>
<accession>A0A3M0ABZ0</accession>
<keyword evidence="4" id="KW-1185">Reference proteome</keyword>
<dbReference type="EMBL" id="REFJ01000003">
    <property type="protein sequence ID" value="RMA80298.1"/>
    <property type="molecule type" value="Genomic_DNA"/>
</dbReference>
<name>A0A3M0ABZ0_9GAMM</name>
<dbReference type="Proteomes" id="UP000267187">
    <property type="component" value="Unassembled WGS sequence"/>
</dbReference>